<comment type="caution">
    <text evidence="2">The sequence shown here is derived from an EMBL/GenBank/DDBJ whole genome shotgun (WGS) entry which is preliminary data.</text>
</comment>
<feature type="region of interest" description="Disordered" evidence="1">
    <location>
        <begin position="162"/>
        <end position="240"/>
    </location>
</feature>
<reference evidence="2 3" key="1">
    <citation type="journal article" date="2019" name="Commun. Biol.">
        <title>The bagworm genome reveals a unique fibroin gene that provides high tensile strength.</title>
        <authorList>
            <person name="Kono N."/>
            <person name="Nakamura H."/>
            <person name="Ohtoshi R."/>
            <person name="Tomita M."/>
            <person name="Numata K."/>
            <person name="Arakawa K."/>
        </authorList>
    </citation>
    <scope>NUCLEOTIDE SEQUENCE [LARGE SCALE GENOMIC DNA]</scope>
</reference>
<proteinExistence type="predicted"/>
<name>A0A4C1SMB3_EUMVA</name>
<protein>
    <submittedName>
        <fullName evidence="2">Uncharacterized protein</fullName>
    </submittedName>
</protein>
<dbReference type="AlphaFoldDB" id="A0A4C1SMB3"/>
<gene>
    <name evidence="2" type="ORF">EVAR_72201_1</name>
</gene>
<feature type="compositionally biased region" description="Basic and acidic residues" evidence="1">
    <location>
        <begin position="168"/>
        <end position="178"/>
    </location>
</feature>
<feature type="compositionally biased region" description="Basic and acidic residues" evidence="1">
    <location>
        <begin position="18"/>
        <end position="29"/>
    </location>
</feature>
<organism evidence="2 3">
    <name type="scientific">Eumeta variegata</name>
    <name type="common">Bagworm moth</name>
    <name type="synonym">Eumeta japonica</name>
    <dbReference type="NCBI Taxonomy" id="151549"/>
    <lineage>
        <taxon>Eukaryota</taxon>
        <taxon>Metazoa</taxon>
        <taxon>Ecdysozoa</taxon>
        <taxon>Arthropoda</taxon>
        <taxon>Hexapoda</taxon>
        <taxon>Insecta</taxon>
        <taxon>Pterygota</taxon>
        <taxon>Neoptera</taxon>
        <taxon>Endopterygota</taxon>
        <taxon>Lepidoptera</taxon>
        <taxon>Glossata</taxon>
        <taxon>Ditrysia</taxon>
        <taxon>Tineoidea</taxon>
        <taxon>Psychidae</taxon>
        <taxon>Oiketicinae</taxon>
        <taxon>Eumeta</taxon>
    </lineage>
</organism>
<dbReference type="Proteomes" id="UP000299102">
    <property type="component" value="Unassembled WGS sequence"/>
</dbReference>
<evidence type="ECO:0000313" key="2">
    <source>
        <dbReference type="EMBL" id="GBP02437.1"/>
    </source>
</evidence>
<dbReference type="EMBL" id="BGZK01003547">
    <property type="protein sequence ID" value="GBP02437.1"/>
    <property type="molecule type" value="Genomic_DNA"/>
</dbReference>
<feature type="compositionally biased region" description="Basic and acidic residues" evidence="1">
    <location>
        <begin position="213"/>
        <end position="223"/>
    </location>
</feature>
<feature type="region of interest" description="Disordered" evidence="1">
    <location>
        <begin position="1"/>
        <end position="29"/>
    </location>
</feature>
<accession>A0A4C1SMB3</accession>
<evidence type="ECO:0000256" key="1">
    <source>
        <dbReference type="SAM" id="MobiDB-lite"/>
    </source>
</evidence>
<sequence length="240" mass="27192">MRIRMSVAARSTRLGVAQRDRTPAHQDHHVSRECEFEYHRKTSGISRRGRADAHGGQRRPSCVRVCCRTRAPRPGPACIFCDYPQFIEISDIHTTAPKLMSPHSNSLKCWRLGTRPPQTCRVHWYGRPGAYRTLKCPTPRAYHAADGGRLPDIVGTITLGEPMLQSPRRSEEHRRGPEREEEDTGSLTRAWLSRAPNARPRQPPLATRCRPTAAEHMRNDARARGWPGVSTGLKIEERRG</sequence>
<keyword evidence="3" id="KW-1185">Reference proteome</keyword>
<evidence type="ECO:0000313" key="3">
    <source>
        <dbReference type="Proteomes" id="UP000299102"/>
    </source>
</evidence>